<feature type="transmembrane region" description="Helical" evidence="14">
    <location>
        <begin position="146"/>
        <end position="167"/>
    </location>
</feature>
<dbReference type="Pfam" id="PF03611">
    <property type="entry name" value="EIIC-GAT"/>
    <property type="match status" value="1"/>
</dbReference>
<dbReference type="STRING" id="1120976.SAMN03080606_03608"/>
<feature type="transmembrane region" description="Helical" evidence="14">
    <location>
        <begin position="314"/>
        <end position="339"/>
    </location>
</feature>
<sequence length="428" mass="46577">MNFLDGISRGVLGEPAFLLGLIACIGLIIQKKGIEKIIQGTIKTMLGYILIQIGASAAGVALGNLSLLIQRGFQVIGIIPHNEVISALAQINYGNYIAWIMFFGMMIHLLIARFSPLKYIFLTGHHILFMASMLAAVLAVSSLDKWQGIMLGASLLAVAMSIGPAIIQPFVRKVTQNDCVAVGHFNSVGFVIAGVIASCFKALPQQQEEIHPPAIKKLKVFFQDHILSTTIFMFILFLTASIFVSRQQMAELFLERPTIVISAMQSIWFSAGVYVILMGVRMLLSEIVPAFQGISEKIVPKGIPALDCPILFPYAPLASIFGFLFSLLGGLVAMSLFILRSNQYTIIIPGIVTHFFSGGAAGVIAYTIGRKRGLIIASFIHGFVITFLPYYLIPILSGLGYVRATFGDSDFAIVGFIVKWILELILGK</sequence>
<evidence type="ECO:0000256" key="14">
    <source>
        <dbReference type="SAM" id="Phobius"/>
    </source>
</evidence>
<dbReference type="GO" id="GO:0009401">
    <property type="term" value="P:phosphoenolpyruvate-dependent sugar phosphotransferase system"/>
    <property type="evidence" value="ECO:0007669"/>
    <property type="project" value="UniProtKB-KW"/>
</dbReference>
<gene>
    <name evidence="15" type="ORF">SAMN03080606_03608</name>
</gene>
<dbReference type="PANTHER" id="PTHR33843:SF4">
    <property type="entry name" value="ASCORBATE-SPECIFIC PTS SYSTEM EIIC COMPONENT"/>
    <property type="match status" value="1"/>
</dbReference>
<accession>A0A1G5KNM0</accession>
<dbReference type="InterPro" id="IPR051562">
    <property type="entry name" value="Ascorbate-PTS_EIIC"/>
</dbReference>
<dbReference type="PANTHER" id="PTHR33843">
    <property type="entry name" value="ASCORBATE-SPECIFIC PTS SYSTEM EIIC COMPONENT"/>
    <property type="match status" value="1"/>
</dbReference>
<evidence type="ECO:0000256" key="5">
    <source>
        <dbReference type="ARBA" id="ARBA00022597"/>
    </source>
</evidence>
<feature type="transmembrane region" description="Helical" evidence="14">
    <location>
        <begin position="374"/>
        <end position="393"/>
    </location>
</feature>
<evidence type="ECO:0000256" key="6">
    <source>
        <dbReference type="ARBA" id="ARBA00022683"/>
    </source>
</evidence>
<comment type="subunit">
    <text evidence="2">Homodimer.</text>
</comment>
<comment type="function">
    <text evidence="10">The phosphoenolpyruvate-dependent sugar phosphotransferase system (sugar PTS), a major carbohydrate active transport system, catalyzes the phosphorylation of incoming sugar substrates concomitantly with their translocation across the cell membrane. The enzyme II UlaABC PTS system is involved in ascorbate transport.</text>
</comment>
<keyword evidence="7 14" id="KW-0812">Transmembrane</keyword>
<evidence type="ECO:0000256" key="13">
    <source>
        <dbReference type="ARBA" id="ARBA00042859"/>
    </source>
</evidence>
<dbReference type="RefSeq" id="WP_091546362.1">
    <property type="nucleotide sequence ID" value="NZ_FMUS01000029.1"/>
</dbReference>
<evidence type="ECO:0000256" key="7">
    <source>
        <dbReference type="ARBA" id="ARBA00022692"/>
    </source>
</evidence>
<feature type="transmembrane region" description="Helical" evidence="14">
    <location>
        <begin position="119"/>
        <end position="140"/>
    </location>
</feature>
<dbReference type="Proteomes" id="UP000198636">
    <property type="component" value="Unassembled WGS sequence"/>
</dbReference>
<dbReference type="EMBL" id="FMUS01000029">
    <property type="protein sequence ID" value="SCZ01801.1"/>
    <property type="molecule type" value="Genomic_DNA"/>
</dbReference>
<feature type="transmembrane region" description="Helical" evidence="14">
    <location>
        <begin position="346"/>
        <end position="368"/>
    </location>
</feature>
<feature type="transmembrane region" description="Helical" evidence="14">
    <location>
        <begin position="49"/>
        <end position="73"/>
    </location>
</feature>
<protein>
    <recommendedName>
        <fullName evidence="12">Ascorbate-specific PTS system EIIC component</fullName>
    </recommendedName>
    <alternativeName>
        <fullName evidence="13">Ascorbate-specific permease IIC component UlaA</fullName>
    </alternativeName>
</protein>
<reference evidence="15 16" key="1">
    <citation type="submission" date="2016-10" db="EMBL/GenBank/DDBJ databases">
        <authorList>
            <person name="de Groot N.N."/>
        </authorList>
    </citation>
    <scope>NUCLEOTIDE SEQUENCE [LARGE SCALE GENOMIC DNA]</scope>
    <source>
        <strain evidence="15 16">DSM 18978</strain>
    </source>
</reference>
<dbReference type="InterPro" id="IPR004703">
    <property type="entry name" value="PTS_sugar-sp_permease"/>
</dbReference>
<comment type="subcellular location">
    <subcellularLocation>
        <location evidence="1">Cell membrane</location>
        <topology evidence="1">Multi-pass membrane protein</topology>
    </subcellularLocation>
</comment>
<dbReference type="GO" id="GO:0005886">
    <property type="term" value="C:plasma membrane"/>
    <property type="evidence" value="ECO:0007669"/>
    <property type="project" value="UniProtKB-SubCell"/>
</dbReference>
<comment type="similarity">
    <text evidence="11">Belongs to the UlaA family.</text>
</comment>
<feature type="transmembrane region" description="Helical" evidence="14">
    <location>
        <begin position="12"/>
        <end position="29"/>
    </location>
</feature>
<dbReference type="AlphaFoldDB" id="A0A1G5KNM0"/>
<keyword evidence="4" id="KW-1003">Cell membrane</keyword>
<keyword evidence="6" id="KW-0598">Phosphotransferase system</keyword>
<evidence type="ECO:0000256" key="11">
    <source>
        <dbReference type="ARBA" id="ARBA00038218"/>
    </source>
</evidence>
<evidence type="ECO:0000313" key="16">
    <source>
        <dbReference type="Proteomes" id="UP000198636"/>
    </source>
</evidence>
<evidence type="ECO:0000256" key="12">
    <source>
        <dbReference type="ARBA" id="ARBA00039702"/>
    </source>
</evidence>
<keyword evidence="9 14" id="KW-0472">Membrane</keyword>
<organism evidence="15 16">
    <name type="scientific">Alkaliphilus peptidifermentans DSM 18978</name>
    <dbReference type="NCBI Taxonomy" id="1120976"/>
    <lineage>
        <taxon>Bacteria</taxon>
        <taxon>Bacillati</taxon>
        <taxon>Bacillota</taxon>
        <taxon>Clostridia</taxon>
        <taxon>Peptostreptococcales</taxon>
        <taxon>Natronincolaceae</taxon>
        <taxon>Alkaliphilus</taxon>
    </lineage>
</organism>
<dbReference type="OrthoDB" id="9796178at2"/>
<feature type="transmembrane region" description="Helical" evidence="14">
    <location>
        <begin position="179"/>
        <end position="203"/>
    </location>
</feature>
<evidence type="ECO:0000256" key="3">
    <source>
        <dbReference type="ARBA" id="ARBA00022448"/>
    </source>
</evidence>
<feature type="transmembrane region" description="Helical" evidence="14">
    <location>
        <begin position="226"/>
        <end position="245"/>
    </location>
</feature>
<keyword evidence="5" id="KW-0762">Sugar transport</keyword>
<feature type="transmembrane region" description="Helical" evidence="14">
    <location>
        <begin position="93"/>
        <end position="112"/>
    </location>
</feature>
<proteinExistence type="inferred from homology"/>
<evidence type="ECO:0000256" key="8">
    <source>
        <dbReference type="ARBA" id="ARBA00022989"/>
    </source>
</evidence>
<evidence type="ECO:0000256" key="9">
    <source>
        <dbReference type="ARBA" id="ARBA00023136"/>
    </source>
</evidence>
<keyword evidence="8 14" id="KW-1133">Transmembrane helix</keyword>
<keyword evidence="3" id="KW-0813">Transport</keyword>
<keyword evidence="16" id="KW-1185">Reference proteome</keyword>
<feature type="transmembrane region" description="Helical" evidence="14">
    <location>
        <begin position="257"/>
        <end position="277"/>
    </location>
</feature>
<evidence type="ECO:0000256" key="1">
    <source>
        <dbReference type="ARBA" id="ARBA00004651"/>
    </source>
</evidence>
<evidence type="ECO:0000256" key="2">
    <source>
        <dbReference type="ARBA" id="ARBA00011738"/>
    </source>
</evidence>
<evidence type="ECO:0000313" key="15">
    <source>
        <dbReference type="EMBL" id="SCZ01801.1"/>
    </source>
</evidence>
<evidence type="ECO:0000256" key="10">
    <source>
        <dbReference type="ARBA" id="ARBA00037387"/>
    </source>
</evidence>
<name>A0A1G5KNM0_9FIRM</name>
<evidence type="ECO:0000256" key="4">
    <source>
        <dbReference type="ARBA" id="ARBA00022475"/>
    </source>
</evidence>